<reference evidence="2" key="1">
    <citation type="submission" date="2024-05" db="EMBL/GenBank/DDBJ databases">
        <authorList>
            <person name="Cai S.Y."/>
            <person name="Jin L.M."/>
            <person name="Li H.R."/>
        </authorList>
    </citation>
    <scope>NUCLEOTIDE SEQUENCE</scope>
    <source>
        <strain evidence="2">A5-74</strain>
    </source>
</reference>
<feature type="region of interest" description="Disordered" evidence="1">
    <location>
        <begin position="1"/>
        <end position="26"/>
    </location>
</feature>
<sequence length="185" mass="19894">MLGGPSDVVAEGAGGSSTPPRDADRTAVYEAEDLVHRLMDRSLDRPSLQVAGSTLTLPGERKFASLESVQRYVDAVLALPRVRAEYSEPSAAGVTVRRRRGNTQAHYEFGTATLALPTGLGTAGWAMRELVVLHELAHHLAGDAVARHGTLFRRTLLDLIDAALGPEVRLLLYVTYVDVGIDPVL</sequence>
<dbReference type="EMBL" id="CP159218">
    <property type="protein sequence ID" value="XCG63108.1"/>
    <property type="molecule type" value="Genomic_DNA"/>
</dbReference>
<dbReference type="AlphaFoldDB" id="A0AAU8DP51"/>
<dbReference type="NCBIfam" id="TIGR04338">
    <property type="entry name" value="HEXXH_Rv0185"/>
    <property type="match status" value="1"/>
</dbReference>
<protein>
    <submittedName>
        <fullName evidence="2">TIGR04338 family metallohydrolase</fullName>
    </submittedName>
</protein>
<gene>
    <name evidence="2" type="ORF">ABLG96_18160</name>
</gene>
<name>A0AAU8DP51_9ACTN</name>
<dbReference type="RefSeq" id="WP_353648723.1">
    <property type="nucleotide sequence ID" value="NZ_CP159218.1"/>
</dbReference>
<proteinExistence type="predicted"/>
<organism evidence="2">
    <name type="scientific">Nakamurella sp. A5-74</name>
    <dbReference type="NCBI Taxonomy" id="3158264"/>
    <lineage>
        <taxon>Bacteria</taxon>
        <taxon>Bacillati</taxon>
        <taxon>Actinomycetota</taxon>
        <taxon>Actinomycetes</taxon>
        <taxon>Nakamurellales</taxon>
        <taxon>Nakamurellaceae</taxon>
        <taxon>Nakamurella</taxon>
    </lineage>
</organism>
<evidence type="ECO:0000313" key="2">
    <source>
        <dbReference type="EMBL" id="XCG63108.1"/>
    </source>
</evidence>
<dbReference type="InterPro" id="IPR027595">
    <property type="entry name" value="CHP04338"/>
</dbReference>
<evidence type="ECO:0000256" key="1">
    <source>
        <dbReference type="SAM" id="MobiDB-lite"/>
    </source>
</evidence>
<accession>A0AAU8DP51</accession>